<organism evidence="2 3">
    <name type="scientific">Cirrhinus mrigala</name>
    <name type="common">Mrigala</name>
    <dbReference type="NCBI Taxonomy" id="683832"/>
    <lineage>
        <taxon>Eukaryota</taxon>
        <taxon>Metazoa</taxon>
        <taxon>Chordata</taxon>
        <taxon>Craniata</taxon>
        <taxon>Vertebrata</taxon>
        <taxon>Euteleostomi</taxon>
        <taxon>Actinopterygii</taxon>
        <taxon>Neopterygii</taxon>
        <taxon>Teleostei</taxon>
        <taxon>Ostariophysi</taxon>
        <taxon>Cypriniformes</taxon>
        <taxon>Cyprinidae</taxon>
        <taxon>Labeoninae</taxon>
        <taxon>Labeonini</taxon>
        <taxon>Cirrhinus</taxon>
    </lineage>
</organism>
<dbReference type="Proteomes" id="UP001529510">
    <property type="component" value="Unassembled WGS sequence"/>
</dbReference>
<protein>
    <submittedName>
        <fullName evidence="2">Uncharacterized protein</fullName>
    </submittedName>
</protein>
<feature type="region of interest" description="Disordered" evidence="1">
    <location>
        <begin position="1"/>
        <end position="87"/>
    </location>
</feature>
<keyword evidence="3" id="KW-1185">Reference proteome</keyword>
<gene>
    <name evidence="2" type="ORF">M9458_016781</name>
</gene>
<feature type="non-terminal residue" evidence="2">
    <location>
        <position position="87"/>
    </location>
</feature>
<dbReference type="AlphaFoldDB" id="A0ABD0QTZ0"/>
<accession>A0ABD0QTZ0</accession>
<comment type="caution">
    <text evidence="2">The sequence shown here is derived from an EMBL/GenBank/DDBJ whole genome shotgun (WGS) entry which is preliminary data.</text>
</comment>
<dbReference type="EMBL" id="JAMKFB020000007">
    <property type="protein sequence ID" value="KAL0189682.1"/>
    <property type="molecule type" value="Genomic_DNA"/>
</dbReference>
<sequence>MADQEARENPTPAAQPAATPATTPAVPATTPAAPPAAAAAPPAAARPKRVSYRGRTAGAKVSSNQKEGKVEEFEPFMVLPRGPPPLT</sequence>
<evidence type="ECO:0000313" key="3">
    <source>
        <dbReference type="Proteomes" id="UP001529510"/>
    </source>
</evidence>
<reference evidence="2 3" key="1">
    <citation type="submission" date="2024-05" db="EMBL/GenBank/DDBJ databases">
        <title>Genome sequencing and assembly of Indian major carp, Cirrhinus mrigala (Hamilton, 1822).</title>
        <authorList>
            <person name="Mohindra V."/>
            <person name="Chowdhury L.M."/>
            <person name="Lal K."/>
            <person name="Jena J.K."/>
        </authorList>
    </citation>
    <scope>NUCLEOTIDE SEQUENCE [LARGE SCALE GENOMIC DNA]</scope>
    <source>
        <strain evidence="2">CM1030</strain>
        <tissue evidence="2">Blood</tissue>
    </source>
</reference>
<evidence type="ECO:0000313" key="2">
    <source>
        <dbReference type="EMBL" id="KAL0189682.1"/>
    </source>
</evidence>
<name>A0ABD0QTZ0_CIRMR</name>
<proteinExistence type="predicted"/>
<evidence type="ECO:0000256" key="1">
    <source>
        <dbReference type="SAM" id="MobiDB-lite"/>
    </source>
</evidence>
<feature type="compositionally biased region" description="Low complexity" evidence="1">
    <location>
        <begin position="10"/>
        <end position="45"/>
    </location>
</feature>